<proteinExistence type="predicted"/>
<sequence length="176" mass="20620">MNDKQAKLIEEYIALIPERFRKLFSELAEYAVSLGYNPIRNKTQDLTIDFKKNKYKATIMKFGLKEPKHDGFGCGERDNPDLRLRFFAIEDYSEIFQNGIKLVIEAFDGKYTGCYGCGRCEGELEGYTYIYPDGRKVFRCGRELIAIVDYDETVMEEIKNLMNEQDDFYRDKFVKA</sequence>
<evidence type="ECO:0000313" key="1">
    <source>
        <dbReference type="EMBL" id="SHM66608.1"/>
    </source>
</evidence>
<reference evidence="1 2" key="1">
    <citation type="submission" date="2016-11" db="EMBL/GenBank/DDBJ databases">
        <authorList>
            <person name="Jaros S."/>
            <person name="Januszkiewicz K."/>
            <person name="Wedrychowicz H."/>
        </authorList>
    </citation>
    <scope>NUCLEOTIDE SEQUENCE [LARGE SCALE GENOMIC DNA]</scope>
    <source>
        <strain evidence="1 2">DSM 15930</strain>
    </source>
</reference>
<organism evidence="1 2">
    <name type="scientific">Anaerosporobacter mobilis DSM 15930</name>
    <dbReference type="NCBI Taxonomy" id="1120996"/>
    <lineage>
        <taxon>Bacteria</taxon>
        <taxon>Bacillati</taxon>
        <taxon>Bacillota</taxon>
        <taxon>Clostridia</taxon>
        <taxon>Lachnospirales</taxon>
        <taxon>Lachnospiraceae</taxon>
        <taxon>Anaerosporobacter</taxon>
    </lineage>
</organism>
<dbReference type="Proteomes" id="UP000184038">
    <property type="component" value="Unassembled WGS sequence"/>
</dbReference>
<dbReference type="RefSeq" id="WP_073288787.1">
    <property type="nucleotide sequence ID" value="NZ_FRCP01000014.1"/>
</dbReference>
<dbReference type="AlphaFoldDB" id="A0A1M7KMI5"/>
<keyword evidence="2" id="KW-1185">Reference proteome</keyword>
<gene>
    <name evidence="1" type="ORF">SAMN02746066_02822</name>
</gene>
<dbReference type="OrthoDB" id="1909639at2"/>
<evidence type="ECO:0000313" key="2">
    <source>
        <dbReference type="Proteomes" id="UP000184038"/>
    </source>
</evidence>
<dbReference type="STRING" id="1120996.SAMN02746066_02822"/>
<name>A0A1M7KMI5_9FIRM</name>
<dbReference type="EMBL" id="FRCP01000014">
    <property type="protein sequence ID" value="SHM66608.1"/>
    <property type="molecule type" value="Genomic_DNA"/>
</dbReference>
<accession>A0A1M7KMI5</accession>
<protein>
    <submittedName>
        <fullName evidence="1">Uncharacterized protein</fullName>
    </submittedName>
</protein>